<dbReference type="PANTHER" id="PTHR43537:SF24">
    <property type="entry name" value="GLUCONATE OPERON TRANSCRIPTIONAL REPRESSOR"/>
    <property type="match status" value="1"/>
</dbReference>
<sequence length="178" mass="20614">MSLTPIREAMKQFEADGIVTRKQHQALFVRSFSWEEAKNVYDLRRVLEPFAIELSGQNVDHNTLSILDGLIDQQAVALKTGRNDELQYLNYRFHVTLAKMSRNQLLENMIERLWMMVPLLRAAAWSVSETRPVRVLEEHRMIVDCLRNNPAQAVEAARVHVNHSWDNVRSALLQALHT</sequence>
<keyword evidence="3" id="KW-0804">Transcription</keyword>
<comment type="caution">
    <text evidence="5">The sequence shown here is derived from an EMBL/GenBank/DDBJ whole genome shotgun (WGS) entry which is preliminary data.</text>
</comment>
<evidence type="ECO:0000256" key="1">
    <source>
        <dbReference type="ARBA" id="ARBA00023015"/>
    </source>
</evidence>
<accession>A0ABT9XJG4</accession>
<dbReference type="SUPFAM" id="SSF48008">
    <property type="entry name" value="GntR ligand-binding domain-like"/>
    <property type="match status" value="1"/>
</dbReference>
<evidence type="ECO:0000256" key="2">
    <source>
        <dbReference type="ARBA" id="ARBA00023125"/>
    </source>
</evidence>
<name>A0ABT9XJG4_9BACL</name>
<evidence type="ECO:0000313" key="5">
    <source>
        <dbReference type="EMBL" id="MDQ0190450.1"/>
    </source>
</evidence>
<protein>
    <submittedName>
        <fullName evidence="5">DNA-binding GntR family transcriptional regulator</fullName>
    </submittedName>
</protein>
<dbReference type="Gene3D" id="1.20.120.530">
    <property type="entry name" value="GntR ligand-binding domain-like"/>
    <property type="match status" value="1"/>
</dbReference>
<organism evidence="5 6">
    <name type="scientific">Alicyclobacillus cycloheptanicus</name>
    <dbReference type="NCBI Taxonomy" id="1457"/>
    <lineage>
        <taxon>Bacteria</taxon>
        <taxon>Bacillati</taxon>
        <taxon>Bacillota</taxon>
        <taxon>Bacilli</taxon>
        <taxon>Bacillales</taxon>
        <taxon>Alicyclobacillaceae</taxon>
        <taxon>Alicyclobacillus</taxon>
    </lineage>
</organism>
<dbReference type="EMBL" id="JAUSTP010000018">
    <property type="protein sequence ID" value="MDQ0190450.1"/>
    <property type="molecule type" value="Genomic_DNA"/>
</dbReference>
<evidence type="ECO:0000256" key="3">
    <source>
        <dbReference type="ARBA" id="ARBA00023163"/>
    </source>
</evidence>
<evidence type="ECO:0000313" key="6">
    <source>
        <dbReference type="Proteomes" id="UP001232973"/>
    </source>
</evidence>
<reference evidence="5 6" key="1">
    <citation type="submission" date="2023-07" db="EMBL/GenBank/DDBJ databases">
        <title>Genomic Encyclopedia of Type Strains, Phase IV (KMG-IV): sequencing the most valuable type-strain genomes for metagenomic binning, comparative biology and taxonomic classification.</title>
        <authorList>
            <person name="Goeker M."/>
        </authorList>
    </citation>
    <scope>NUCLEOTIDE SEQUENCE [LARGE SCALE GENOMIC DNA]</scope>
    <source>
        <strain evidence="5 6">DSM 4006</strain>
    </source>
</reference>
<dbReference type="InterPro" id="IPR011711">
    <property type="entry name" value="GntR_C"/>
</dbReference>
<dbReference type="InterPro" id="IPR008920">
    <property type="entry name" value="TF_FadR/GntR_C"/>
</dbReference>
<evidence type="ECO:0000259" key="4">
    <source>
        <dbReference type="SMART" id="SM00895"/>
    </source>
</evidence>
<dbReference type="GO" id="GO:0003677">
    <property type="term" value="F:DNA binding"/>
    <property type="evidence" value="ECO:0007669"/>
    <property type="project" value="UniProtKB-KW"/>
</dbReference>
<gene>
    <name evidence="5" type="ORF">J2S03_002314</name>
</gene>
<feature type="domain" description="GntR C-terminal" evidence="4">
    <location>
        <begin position="39"/>
        <end position="163"/>
    </location>
</feature>
<dbReference type="Pfam" id="PF07729">
    <property type="entry name" value="FCD"/>
    <property type="match status" value="1"/>
</dbReference>
<keyword evidence="6" id="KW-1185">Reference proteome</keyword>
<keyword evidence="1" id="KW-0805">Transcription regulation</keyword>
<keyword evidence="2 5" id="KW-0238">DNA-binding</keyword>
<proteinExistence type="predicted"/>
<dbReference type="SMART" id="SM00895">
    <property type="entry name" value="FCD"/>
    <property type="match status" value="1"/>
</dbReference>
<dbReference type="Proteomes" id="UP001232973">
    <property type="component" value="Unassembled WGS sequence"/>
</dbReference>
<dbReference type="PANTHER" id="PTHR43537">
    <property type="entry name" value="TRANSCRIPTIONAL REGULATOR, GNTR FAMILY"/>
    <property type="match status" value="1"/>
</dbReference>